<comment type="catalytic activity">
    <reaction evidence="7">
        <text>L-threonyl-[protein] + ATP = O-phospho-L-threonyl-[protein] + ADP + H(+)</text>
        <dbReference type="Rhea" id="RHEA:46608"/>
        <dbReference type="Rhea" id="RHEA-COMP:11060"/>
        <dbReference type="Rhea" id="RHEA-COMP:11605"/>
        <dbReference type="ChEBI" id="CHEBI:15378"/>
        <dbReference type="ChEBI" id="CHEBI:30013"/>
        <dbReference type="ChEBI" id="CHEBI:30616"/>
        <dbReference type="ChEBI" id="CHEBI:61977"/>
        <dbReference type="ChEBI" id="CHEBI:456216"/>
        <dbReference type="EC" id="2.7.11.1"/>
    </reaction>
</comment>
<evidence type="ECO:0000256" key="3">
    <source>
        <dbReference type="ARBA" id="ARBA00022679"/>
    </source>
</evidence>
<evidence type="ECO:0000256" key="1">
    <source>
        <dbReference type="ARBA" id="ARBA00012513"/>
    </source>
</evidence>
<dbReference type="EC" id="2.7.11.1" evidence="1"/>
<evidence type="ECO:0000256" key="5">
    <source>
        <dbReference type="ARBA" id="ARBA00022777"/>
    </source>
</evidence>
<dbReference type="Gene3D" id="3.30.200.20">
    <property type="entry name" value="Phosphorylase Kinase, domain 1"/>
    <property type="match status" value="1"/>
</dbReference>
<gene>
    <name evidence="10" type="ORF">N7476_004301</name>
</gene>
<dbReference type="GO" id="GO:0005634">
    <property type="term" value="C:nucleus"/>
    <property type="evidence" value="ECO:0007669"/>
    <property type="project" value="TreeGrafter"/>
</dbReference>
<dbReference type="GO" id="GO:0005737">
    <property type="term" value="C:cytoplasm"/>
    <property type="evidence" value="ECO:0007669"/>
    <property type="project" value="TreeGrafter"/>
</dbReference>
<name>A0A9W9KWC5_9EURO</name>
<dbReference type="PROSITE" id="PS00107">
    <property type="entry name" value="PROTEIN_KINASE_ATP"/>
    <property type="match status" value="1"/>
</dbReference>
<keyword evidence="6 9" id="KW-0067">ATP-binding</keyword>
<evidence type="ECO:0000313" key="11">
    <source>
        <dbReference type="Proteomes" id="UP001147746"/>
    </source>
</evidence>
<comment type="catalytic activity">
    <reaction evidence="8">
        <text>L-seryl-[protein] + ATP = O-phospho-L-seryl-[protein] + ADP + H(+)</text>
        <dbReference type="Rhea" id="RHEA:17989"/>
        <dbReference type="Rhea" id="RHEA-COMP:9863"/>
        <dbReference type="Rhea" id="RHEA-COMP:11604"/>
        <dbReference type="ChEBI" id="CHEBI:15378"/>
        <dbReference type="ChEBI" id="CHEBI:29999"/>
        <dbReference type="ChEBI" id="CHEBI:30616"/>
        <dbReference type="ChEBI" id="CHEBI:83421"/>
        <dbReference type="ChEBI" id="CHEBI:456216"/>
        <dbReference type="EC" id="2.7.11.1"/>
    </reaction>
</comment>
<dbReference type="Proteomes" id="UP001147746">
    <property type="component" value="Unassembled WGS sequence"/>
</dbReference>
<keyword evidence="3" id="KW-0808">Transferase</keyword>
<proteinExistence type="predicted"/>
<dbReference type="GO" id="GO:0050684">
    <property type="term" value="P:regulation of mRNA processing"/>
    <property type="evidence" value="ECO:0007669"/>
    <property type="project" value="TreeGrafter"/>
</dbReference>
<keyword evidence="2" id="KW-0723">Serine/threonine-protein kinase</keyword>
<reference evidence="10" key="1">
    <citation type="submission" date="2022-12" db="EMBL/GenBank/DDBJ databases">
        <authorList>
            <person name="Petersen C."/>
        </authorList>
    </citation>
    <scope>NUCLEOTIDE SEQUENCE</scope>
    <source>
        <strain evidence="10">IBT 21472</strain>
    </source>
</reference>
<comment type="caution">
    <text evidence="10">The sequence shown here is derived from an EMBL/GenBank/DDBJ whole genome shotgun (WGS) entry which is preliminary data.</text>
</comment>
<dbReference type="InterPro" id="IPR017441">
    <property type="entry name" value="Protein_kinase_ATP_BS"/>
</dbReference>
<keyword evidence="11" id="KW-1185">Reference proteome</keyword>
<accession>A0A9W9KWC5</accession>
<dbReference type="InterPro" id="IPR051334">
    <property type="entry name" value="SRPK"/>
</dbReference>
<reference evidence="10" key="2">
    <citation type="journal article" date="2023" name="IMA Fungus">
        <title>Comparative genomic study of the Penicillium genus elucidates a diverse pangenome and 15 lateral gene transfer events.</title>
        <authorList>
            <person name="Petersen C."/>
            <person name="Sorensen T."/>
            <person name="Nielsen M.R."/>
            <person name="Sondergaard T.E."/>
            <person name="Sorensen J.L."/>
            <person name="Fitzpatrick D.A."/>
            <person name="Frisvad J.C."/>
            <person name="Nielsen K.L."/>
        </authorList>
    </citation>
    <scope>NUCLEOTIDE SEQUENCE</scope>
    <source>
        <strain evidence="10">IBT 21472</strain>
    </source>
</reference>
<evidence type="ECO:0000256" key="7">
    <source>
        <dbReference type="ARBA" id="ARBA00047899"/>
    </source>
</evidence>
<dbReference type="InterPro" id="IPR011009">
    <property type="entry name" value="Kinase-like_dom_sf"/>
</dbReference>
<dbReference type="PANTHER" id="PTHR47634:SF9">
    <property type="entry name" value="PROTEIN KINASE DOMAIN-CONTAINING PROTEIN-RELATED"/>
    <property type="match status" value="1"/>
</dbReference>
<keyword evidence="4 9" id="KW-0547">Nucleotide-binding</keyword>
<evidence type="ECO:0000256" key="9">
    <source>
        <dbReference type="PROSITE-ProRule" id="PRU10141"/>
    </source>
</evidence>
<feature type="binding site" evidence="9">
    <location>
        <position position="46"/>
    </location>
    <ligand>
        <name>ATP</name>
        <dbReference type="ChEBI" id="CHEBI:30616"/>
    </ligand>
</feature>
<evidence type="ECO:0000256" key="8">
    <source>
        <dbReference type="ARBA" id="ARBA00048679"/>
    </source>
</evidence>
<evidence type="ECO:0000256" key="2">
    <source>
        <dbReference type="ARBA" id="ARBA00022527"/>
    </source>
</evidence>
<evidence type="ECO:0000256" key="6">
    <source>
        <dbReference type="ARBA" id="ARBA00022840"/>
    </source>
</evidence>
<dbReference type="GO" id="GO:0005524">
    <property type="term" value="F:ATP binding"/>
    <property type="evidence" value="ECO:0007669"/>
    <property type="project" value="UniProtKB-UniRule"/>
</dbReference>
<dbReference type="SUPFAM" id="SSF56112">
    <property type="entry name" value="Protein kinase-like (PK-like)"/>
    <property type="match status" value="1"/>
</dbReference>
<organism evidence="10 11">
    <name type="scientific">Penicillium atrosanguineum</name>
    <dbReference type="NCBI Taxonomy" id="1132637"/>
    <lineage>
        <taxon>Eukaryota</taxon>
        <taxon>Fungi</taxon>
        <taxon>Dikarya</taxon>
        <taxon>Ascomycota</taxon>
        <taxon>Pezizomycotina</taxon>
        <taxon>Eurotiomycetes</taxon>
        <taxon>Eurotiomycetidae</taxon>
        <taxon>Eurotiales</taxon>
        <taxon>Aspergillaceae</taxon>
        <taxon>Penicillium</taxon>
    </lineage>
</organism>
<protein>
    <recommendedName>
        <fullName evidence="1">non-specific serine/threonine protein kinase</fullName>
        <ecNumber evidence="1">2.7.11.1</ecNumber>
    </recommendedName>
</protein>
<dbReference type="GO" id="GO:0004674">
    <property type="term" value="F:protein serine/threonine kinase activity"/>
    <property type="evidence" value="ECO:0007669"/>
    <property type="project" value="UniProtKB-KW"/>
</dbReference>
<keyword evidence="5 10" id="KW-0418">Kinase</keyword>
<sequence>MSGFQPVLIGDTLKDKYRVVHKLGYGTFSTIWLANDERIRHYAAVKVGRADTRSDKGDILKPLAYSSNGCDLGRAMIPTFLGPFKVDGSNESPTDPHRV</sequence>
<dbReference type="EMBL" id="JAPZBO010000003">
    <property type="protein sequence ID" value="KAJ5321299.1"/>
    <property type="molecule type" value="Genomic_DNA"/>
</dbReference>
<evidence type="ECO:0000256" key="4">
    <source>
        <dbReference type="ARBA" id="ARBA00022741"/>
    </source>
</evidence>
<dbReference type="OrthoDB" id="4367430at2759"/>
<dbReference type="GO" id="GO:0000245">
    <property type="term" value="P:spliceosomal complex assembly"/>
    <property type="evidence" value="ECO:0007669"/>
    <property type="project" value="TreeGrafter"/>
</dbReference>
<dbReference type="AlphaFoldDB" id="A0A9W9KWC5"/>
<evidence type="ECO:0000313" key="10">
    <source>
        <dbReference type="EMBL" id="KAJ5321299.1"/>
    </source>
</evidence>
<dbReference type="PANTHER" id="PTHR47634">
    <property type="entry name" value="PROTEIN KINASE DOMAIN-CONTAINING PROTEIN-RELATED"/>
    <property type="match status" value="1"/>
</dbReference>